<protein>
    <submittedName>
        <fullName evidence="2">Os03g0603701 protein</fullName>
    </submittedName>
</protein>
<sequence>MSATSFYTTYIRITYSSTPFTTSSMPSSPCTPRQHYALRLMSLPPSCTCPSHASESCSSRPPRHRLFLEYICLLPMYVSLPNDFAPPMLQWLNDGSEGDKGSGDRGVAQHRQRQSTRARQHLAHRSSLSATSPEIWRDMGKRGTYHVGPTWVPH</sequence>
<accession>A0A0P0W035</accession>
<feature type="region of interest" description="Disordered" evidence="1">
    <location>
        <begin position="95"/>
        <end position="135"/>
    </location>
</feature>
<evidence type="ECO:0000313" key="3">
    <source>
        <dbReference type="Proteomes" id="UP000059680"/>
    </source>
</evidence>
<name>A0A0P0W035_ORYSJ</name>
<proteinExistence type="predicted"/>
<keyword evidence="3" id="KW-1185">Reference proteome</keyword>
<evidence type="ECO:0000256" key="1">
    <source>
        <dbReference type="SAM" id="MobiDB-lite"/>
    </source>
</evidence>
<organism evidence="2 3">
    <name type="scientific">Oryza sativa subsp. japonica</name>
    <name type="common">Rice</name>
    <dbReference type="NCBI Taxonomy" id="39947"/>
    <lineage>
        <taxon>Eukaryota</taxon>
        <taxon>Viridiplantae</taxon>
        <taxon>Streptophyta</taxon>
        <taxon>Embryophyta</taxon>
        <taxon>Tracheophyta</taxon>
        <taxon>Spermatophyta</taxon>
        <taxon>Magnoliopsida</taxon>
        <taxon>Liliopsida</taxon>
        <taxon>Poales</taxon>
        <taxon>Poaceae</taxon>
        <taxon>BOP clade</taxon>
        <taxon>Oryzoideae</taxon>
        <taxon>Oryzeae</taxon>
        <taxon>Oryzinae</taxon>
        <taxon>Oryza</taxon>
        <taxon>Oryza sativa</taxon>
    </lineage>
</organism>
<feature type="compositionally biased region" description="Basic residues" evidence="1">
    <location>
        <begin position="108"/>
        <end position="124"/>
    </location>
</feature>
<dbReference type="InParanoid" id="A0A0P0W035"/>
<reference evidence="3" key="1">
    <citation type="journal article" date="2005" name="Nature">
        <title>The map-based sequence of the rice genome.</title>
        <authorList>
            <consortium name="International rice genome sequencing project (IRGSP)"/>
            <person name="Matsumoto T."/>
            <person name="Wu J."/>
            <person name="Kanamori H."/>
            <person name="Katayose Y."/>
            <person name="Fujisawa M."/>
            <person name="Namiki N."/>
            <person name="Mizuno H."/>
            <person name="Yamamoto K."/>
            <person name="Antonio B.A."/>
            <person name="Baba T."/>
            <person name="Sakata K."/>
            <person name="Nagamura Y."/>
            <person name="Aoki H."/>
            <person name="Arikawa K."/>
            <person name="Arita K."/>
            <person name="Bito T."/>
            <person name="Chiden Y."/>
            <person name="Fujitsuka N."/>
            <person name="Fukunaka R."/>
            <person name="Hamada M."/>
            <person name="Harada C."/>
            <person name="Hayashi A."/>
            <person name="Hijishita S."/>
            <person name="Honda M."/>
            <person name="Hosokawa S."/>
            <person name="Ichikawa Y."/>
            <person name="Idonuma A."/>
            <person name="Iijima M."/>
            <person name="Ikeda M."/>
            <person name="Ikeno M."/>
            <person name="Ito K."/>
            <person name="Ito S."/>
            <person name="Ito T."/>
            <person name="Ito Y."/>
            <person name="Ito Y."/>
            <person name="Iwabuchi A."/>
            <person name="Kamiya K."/>
            <person name="Karasawa W."/>
            <person name="Kurita K."/>
            <person name="Katagiri S."/>
            <person name="Kikuta A."/>
            <person name="Kobayashi H."/>
            <person name="Kobayashi N."/>
            <person name="Machita K."/>
            <person name="Maehara T."/>
            <person name="Masukawa M."/>
            <person name="Mizubayashi T."/>
            <person name="Mukai Y."/>
            <person name="Nagasaki H."/>
            <person name="Nagata Y."/>
            <person name="Naito S."/>
            <person name="Nakashima M."/>
            <person name="Nakama Y."/>
            <person name="Nakamichi Y."/>
            <person name="Nakamura M."/>
            <person name="Meguro A."/>
            <person name="Negishi M."/>
            <person name="Ohta I."/>
            <person name="Ohta T."/>
            <person name="Okamoto M."/>
            <person name="Ono N."/>
            <person name="Saji S."/>
            <person name="Sakaguchi M."/>
            <person name="Sakai K."/>
            <person name="Shibata M."/>
            <person name="Shimokawa T."/>
            <person name="Song J."/>
            <person name="Takazaki Y."/>
            <person name="Terasawa K."/>
            <person name="Tsugane M."/>
            <person name="Tsuji K."/>
            <person name="Ueda S."/>
            <person name="Waki K."/>
            <person name="Yamagata H."/>
            <person name="Yamamoto M."/>
            <person name="Yamamoto S."/>
            <person name="Yamane H."/>
            <person name="Yoshiki S."/>
            <person name="Yoshihara R."/>
            <person name="Yukawa K."/>
            <person name="Zhong H."/>
            <person name="Yano M."/>
            <person name="Yuan Q."/>
            <person name="Ouyang S."/>
            <person name="Liu J."/>
            <person name="Jones K.M."/>
            <person name="Gansberger K."/>
            <person name="Moffat K."/>
            <person name="Hill J."/>
            <person name="Bera J."/>
            <person name="Fadrosh D."/>
            <person name="Jin S."/>
            <person name="Johri S."/>
            <person name="Kim M."/>
            <person name="Overton L."/>
            <person name="Reardon M."/>
            <person name="Tsitrin T."/>
            <person name="Vuong H."/>
            <person name="Weaver B."/>
            <person name="Ciecko A."/>
            <person name="Tallon L."/>
            <person name="Jackson J."/>
            <person name="Pai G."/>
            <person name="Aken S.V."/>
            <person name="Utterback T."/>
            <person name="Reidmuller S."/>
            <person name="Feldblyum T."/>
            <person name="Hsiao J."/>
            <person name="Zismann V."/>
            <person name="Iobst S."/>
            <person name="de Vazeille A.R."/>
            <person name="Buell C.R."/>
            <person name="Ying K."/>
            <person name="Li Y."/>
            <person name="Lu T."/>
            <person name="Huang Y."/>
            <person name="Zhao Q."/>
            <person name="Feng Q."/>
            <person name="Zhang L."/>
            <person name="Zhu J."/>
            <person name="Weng Q."/>
            <person name="Mu J."/>
            <person name="Lu Y."/>
            <person name="Fan D."/>
            <person name="Liu Y."/>
            <person name="Guan J."/>
            <person name="Zhang Y."/>
            <person name="Yu S."/>
            <person name="Liu X."/>
            <person name="Zhang Y."/>
            <person name="Hong G."/>
            <person name="Han B."/>
            <person name="Choisne N."/>
            <person name="Demange N."/>
            <person name="Orjeda G."/>
            <person name="Samain S."/>
            <person name="Cattolico L."/>
            <person name="Pelletier E."/>
            <person name="Couloux A."/>
            <person name="Segurens B."/>
            <person name="Wincker P."/>
            <person name="D'Hont A."/>
            <person name="Scarpelli C."/>
            <person name="Weissenbach J."/>
            <person name="Salanoubat M."/>
            <person name="Quetier F."/>
            <person name="Yu Y."/>
            <person name="Kim H.R."/>
            <person name="Rambo T."/>
            <person name="Currie J."/>
            <person name="Collura K."/>
            <person name="Luo M."/>
            <person name="Yang T."/>
            <person name="Ammiraju J.S.S."/>
            <person name="Engler F."/>
            <person name="Soderlund C."/>
            <person name="Wing R.A."/>
            <person name="Palmer L.E."/>
            <person name="de la Bastide M."/>
            <person name="Spiegel L."/>
            <person name="Nascimento L."/>
            <person name="Zutavern T."/>
            <person name="O'Shaughnessy A."/>
            <person name="Dike S."/>
            <person name="Dedhia N."/>
            <person name="Preston R."/>
            <person name="Balija V."/>
            <person name="McCombie W.R."/>
            <person name="Chow T."/>
            <person name="Chen H."/>
            <person name="Chung M."/>
            <person name="Chen C."/>
            <person name="Shaw J."/>
            <person name="Wu H."/>
            <person name="Hsiao K."/>
            <person name="Chao Y."/>
            <person name="Chu M."/>
            <person name="Cheng C."/>
            <person name="Hour A."/>
            <person name="Lee P."/>
            <person name="Lin S."/>
            <person name="Lin Y."/>
            <person name="Liou J."/>
            <person name="Liu S."/>
            <person name="Hsing Y."/>
            <person name="Raghuvanshi S."/>
            <person name="Mohanty A."/>
            <person name="Bharti A.K."/>
            <person name="Gaur A."/>
            <person name="Gupta V."/>
            <person name="Kumar D."/>
            <person name="Ravi V."/>
            <person name="Vij S."/>
            <person name="Kapur A."/>
            <person name="Khurana P."/>
            <person name="Khurana P."/>
            <person name="Khurana J.P."/>
            <person name="Tyagi A.K."/>
            <person name="Gaikwad K."/>
            <person name="Singh A."/>
            <person name="Dalal V."/>
            <person name="Srivastava S."/>
            <person name="Dixit A."/>
            <person name="Pal A.K."/>
            <person name="Ghazi I.A."/>
            <person name="Yadav M."/>
            <person name="Pandit A."/>
            <person name="Bhargava A."/>
            <person name="Sureshbabu K."/>
            <person name="Batra K."/>
            <person name="Sharma T.R."/>
            <person name="Mohapatra T."/>
            <person name="Singh N.K."/>
            <person name="Messing J."/>
            <person name="Nelson A.B."/>
            <person name="Fuks G."/>
            <person name="Kavchok S."/>
            <person name="Keizer G."/>
            <person name="Linton E."/>
            <person name="Llaca V."/>
            <person name="Song R."/>
            <person name="Tanyolac B."/>
            <person name="Young S."/>
            <person name="Ho-Il K."/>
            <person name="Hahn J.H."/>
            <person name="Sangsakoo G."/>
            <person name="Vanavichit A."/>
            <person name="de Mattos Luiz.A.T."/>
            <person name="Zimmer P.D."/>
            <person name="Malone G."/>
            <person name="Dellagostin O."/>
            <person name="de Oliveira A.C."/>
            <person name="Bevan M."/>
            <person name="Bancroft I."/>
            <person name="Minx P."/>
            <person name="Cordum H."/>
            <person name="Wilson R."/>
            <person name="Cheng Z."/>
            <person name="Jin W."/>
            <person name="Jiang J."/>
            <person name="Leong S.A."/>
            <person name="Iwama H."/>
            <person name="Gojobori T."/>
            <person name="Itoh T."/>
            <person name="Niimura Y."/>
            <person name="Fujii Y."/>
            <person name="Habara T."/>
            <person name="Sakai H."/>
            <person name="Sato Y."/>
            <person name="Wilson G."/>
            <person name="Kumar K."/>
            <person name="McCouch S."/>
            <person name="Juretic N."/>
            <person name="Hoen D."/>
            <person name="Wright S."/>
            <person name="Bruskiewich R."/>
            <person name="Bureau T."/>
            <person name="Miyao A."/>
            <person name="Hirochika H."/>
            <person name="Nishikawa T."/>
            <person name="Kadowaki K."/>
            <person name="Sugiura M."/>
            <person name="Burr B."/>
            <person name="Sasaki T."/>
        </authorList>
    </citation>
    <scope>NUCLEOTIDE SEQUENCE [LARGE SCALE GENOMIC DNA]</scope>
    <source>
        <strain evidence="3">cv. Nipponbare</strain>
    </source>
</reference>
<gene>
    <name evidence="2" type="ordered locus">Os03g0603701</name>
    <name evidence="2" type="ORF">OSNPB_030603701</name>
</gene>
<dbReference type="Proteomes" id="UP000059680">
    <property type="component" value="Chromosome 3"/>
</dbReference>
<dbReference type="AlphaFoldDB" id="A0A0P0W035"/>
<reference evidence="2 3" key="3">
    <citation type="journal article" date="2013" name="Rice">
        <title>Improvement of the Oryza sativa Nipponbare reference genome using next generation sequence and optical map data.</title>
        <authorList>
            <person name="Kawahara Y."/>
            <person name="de la Bastide M."/>
            <person name="Hamilton J.P."/>
            <person name="Kanamori H."/>
            <person name="McCombie W.R."/>
            <person name="Ouyang S."/>
            <person name="Schwartz D.C."/>
            <person name="Tanaka T."/>
            <person name="Wu J."/>
            <person name="Zhou S."/>
            <person name="Childs K.L."/>
            <person name="Davidson R.M."/>
            <person name="Lin H."/>
            <person name="Quesada-Ocampo L."/>
            <person name="Vaillancourt B."/>
            <person name="Sakai H."/>
            <person name="Lee S.S."/>
            <person name="Kim J."/>
            <person name="Numa H."/>
            <person name="Itoh T."/>
            <person name="Buell C.R."/>
            <person name="Matsumoto T."/>
        </authorList>
    </citation>
    <scope>NUCLEOTIDE SEQUENCE [LARGE SCALE GENOMIC DNA]</scope>
    <source>
        <strain evidence="3">cv. Nipponbare</strain>
    </source>
</reference>
<reference evidence="2 3" key="2">
    <citation type="journal article" date="2013" name="Plant Cell Physiol.">
        <title>Rice Annotation Project Database (RAP-DB): an integrative and interactive database for rice genomics.</title>
        <authorList>
            <person name="Sakai H."/>
            <person name="Lee S.S."/>
            <person name="Tanaka T."/>
            <person name="Numa H."/>
            <person name="Kim J."/>
            <person name="Kawahara Y."/>
            <person name="Wakimoto H."/>
            <person name="Yang C.C."/>
            <person name="Iwamoto M."/>
            <person name="Abe T."/>
            <person name="Yamada Y."/>
            <person name="Muto A."/>
            <person name="Inokuchi H."/>
            <person name="Ikemura T."/>
            <person name="Matsumoto T."/>
            <person name="Sasaki T."/>
            <person name="Itoh T."/>
        </authorList>
    </citation>
    <scope>NUCLEOTIDE SEQUENCE [LARGE SCALE GENOMIC DNA]</scope>
    <source>
        <strain evidence="3">cv. Nipponbare</strain>
    </source>
</reference>
<dbReference type="EMBL" id="AP014959">
    <property type="protein sequence ID" value="BAS85212.1"/>
    <property type="molecule type" value="Genomic_DNA"/>
</dbReference>
<dbReference type="PaxDb" id="39947-A0A0P0W035"/>
<evidence type="ECO:0000313" key="2">
    <source>
        <dbReference type="EMBL" id="BAS85212.1"/>
    </source>
</evidence>